<protein>
    <recommendedName>
        <fullName evidence="4">Recombinase</fullName>
    </recommendedName>
</protein>
<evidence type="ECO:0008006" key="4">
    <source>
        <dbReference type="Google" id="ProtNLM"/>
    </source>
</evidence>
<comment type="caution">
    <text evidence="2">The sequence shown here is derived from an EMBL/GenBank/DDBJ whole genome shotgun (WGS) entry which is preliminary data.</text>
</comment>
<evidence type="ECO:0000313" key="3">
    <source>
        <dbReference type="Proteomes" id="UP000824081"/>
    </source>
</evidence>
<dbReference type="AlphaFoldDB" id="A0A9D1SG91"/>
<reference evidence="2" key="2">
    <citation type="journal article" date="2021" name="PeerJ">
        <title>Extensive microbial diversity within the chicken gut microbiome revealed by metagenomics and culture.</title>
        <authorList>
            <person name="Gilroy R."/>
            <person name="Ravi A."/>
            <person name="Getino M."/>
            <person name="Pursley I."/>
            <person name="Horton D.L."/>
            <person name="Alikhan N.F."/>
            <person name="Baker D."/>
            <person name="Gharbi K."/>
            <person name="Hall N."/>
            <person name="Watson M."/>
            <person name="Adriaenssens E.M."/>
            <person name="Foster-Nyarko E."/>
            <person name="Jarju S."/>
            <person name="Secka A."/>
            <person name="Antonio M."/>
            <person name="Oren A."/>
            <person name="Chaudhuri R.R."/>
            <person name="La Ragione R."/>
            <person name="Hildebrand F."/>
            <person name="Pallen M.J."/>
        </authorList>
    </citation>
    <scope>NUCLEOTIDE SEQUENCE</scope>
    <source>
        <strain evidence="2">11687</strain>
    </source>
</reference>
<gene>
    <name evidence="2" type="ORF">IAC57_00180</name>
</gene>
<feature type="compositionally biased region" description="Basic and acidic residues" evidence="1">
    <location>
        <begin position="194"/>
        <end position="213"/>
    </location>
</feature>
<dbReference type="EMBL" id="DVMZ01000005">
    <property type="protein sequence ID" value="HIU58493.1"/>
    <property type="molecule type" value="Genomic_DNA"/>
</dbReference>
<accession>A0A9D1SG91</accession>
<sequence length="276" mass="31280">MQKKFRLLRAEEIEVKVKQATEKGAVALVYKTSRVDMDILDETVGPENWADDYREIHGNLYCGIGIRGGAGAPFVWKWDCGIESREDAGNEKKGEASDAFKRAGVKWGIGRELYTAPFIFLPVPTQKDGGRYRLSDPFLRYDVTEVEYDDARRIRKLVIADEKGKAVFSYPRHDSAGYGGNVQGRKSGKSVKAPKPEKKPETAEAGDEAREEGCSDCNLCPEDWEKIGYTREQLEETVFARTGKHISELDEKECGRLRDWIDKVYEKRLQTPFPDS</sequence>
<organism evidence="2 3">
    <name type="scientific">Candidatus Scatosoma pullistercoris</name>
    <dbReference type="NCBI Taxonomy" id="2840934"/>
    <lineage>
        <taxon>Bacteria</taxon>
        <taxon>Bacillati</taxon>
        <taxon>Bacillota</taxon>
        <taxon>Clostridia</taxon>
        <taxon>Candidatus Scatosoma</taxon>
    </lineage>
</organism>
<feature type="region of interest" description="Disordered" evidence="1">
    <location>
        <begin position="177"/>
        <end position="213"/>
    </location>
</feature>
<evidence type="ECO:0000256" key="1">
    <source>
        <dbReference type="SAM" id="MobiDB-lite"/>
    </source>
</evidence>
<proteinExistence type="predicted"/>
<evidence type="ECO:0000313" key="2">
    <source>
        <dbReference type="EMBL" id="HIU58493.1"/>
    </source>
</evidence>
<reference evidence="2" key="1">
    <citation type="submission" date="2020-10" db="EMBL/GenBank/DDBJ databases">
        <authorList>
            <person name="Gilroy R."/>
        </authorList>
    </citation>
    <scope>NUCLEOTIDE SEQUENCE</scope>
    <source>
        <strain evidence="2">11687</strain>
    </source>
</reference>
<dbReference type="Proteomes" id="UP000824081">
    <property type="component" value="Unassembled WGS sequence"/>
</dbReference>
<name>A0A9D1SG91_9FIRM</name>